<evidence type="ECO:0000256" key="2">
    <source>
        <dbReference type="ARBA" id="ARBA00022840"/>
    </source>
</evidence>
<dbReference type="EMBL" id="CAIF01000026">
    <property type="protein sequence ID" value="CCH41618.1"/>
    <property type="molecule type" value="Genomic_DNA"/>
</dbReference>
<proteinExistence type="inferred from homology"/>
<dbReference type="CDD" id="cd02022">
    <property type="entry name" value="DPCK"/>
    <property type="match status" value="1"/>
</dbReference>
<keyword evidence="1" id="KW-0547">Nucleotide-binding</keyword>
<dbReference type="PROSITE" id="PS51219">
    <property type="entry name" value="DPCK"/>
    <property type="match status" value="1"/>
</dbReference>
<protein>
    <recommendedName>
        <fullName evidence="6">Dephospho-CoA kinase</fullName>
    </recommendedName>
</protein>
<dbReference type="Proteomes" id="UP000009328">
    <property type="component" value="Unassembled WGS sequence"/>
</dbReference>
<evidence type="ECO:0008006" key="6">
    <source>
        <dbReference type="Google" id="ProtNLM"/>
    </source>
</evidence>
<organism evidence="4 5">
    <name type="scientific">Wickerhamomyces ciferrii (strain ATCC 14091 / BCRC 22168 / CBS 111 / JCM 3599 / NBRC 0793 / NRRL Y-1031 F-60-10)</name>
    <name type="common">Yeast</name>
    <name type="synonym">Pichia ciferrii</name>
    <dbReference type="NCBI Taxonomy" id="1206466"/>
    <lineage>
        <taxon>Eukaryota</taxon>
        <taxon>Fungi</taxon>
        <taxon>Dikarya</taxon>
        <taxon>Ascomycota</taxon>
        <taxon>Saccharomycotina</taxon>
        <taxon>Saccharomycetes</taxon>
        <taxon>Phaffomycetales</taxon>
        <taxon>Wickerhamomycetaceae</taxon>
        <taxon>Wickerhamomyces</taxon>
    </lineage>
</organism>
<comment type="caution">
    <text evidence="4">The sequence shown here is derived from an EMBL/GenBank/DDBJ whole genome shotgun (WGS) entry which is preliminary data.</text>
</comment>
<dbReference type="eggNOG" id="KOG3220">
    <property type="taxonomic scope" value="Eukaryota"/>
</dbReference>
<sequence length="239" mass="26727">MLIVGLTGGIAAGKSTVSNKLKNDYHLTIVDADVIAKQVQEPGNSAYKKVVEYFGPKVETLLLPDGKIDGPTLGKYVFANKDELKVLNGIVHPAVRYEIFKQILWAYVTLNRLVILDVPLLFEAGLDKICGSTIAVVCKEDVQIERLLARNSHLTLDDAHKRINSQMSNHLRIRKADYVIDNSSSLSDLNSQVEGTVQRVKPSLIVYLLELIPPFAILSAFGNFVIRRYYDYTKHSKEE</sequence>
<feature type="transmembrane region" description="Helical" evidence="3">
    <location>
        <begin position="204"/>
        <end position="226"/>
    </location>
</feature>
<name>K0KKH0_WICCF</name>
<dbReference type="InterPro" id="IPR027417">
    <property type="entry name" value="P-loop_NTPase"/>
</dbReference>
<dbReference type="GO" id="GO:0015937">
    <property type="term" value="P:coenzyme A biosynthetic process"/>
    <property type="evidence" value="ECO:0007669"/>
    <property type="project" value="InterPro"/>
</dbReference>
<dbReference type="NCBIfam" id="TIGR00152">
    <property type="entry name" value="dephospho-CoA kinase"/>
    <property type="match status" value="1"/>
</dbReference>
<dbReference type="Pfam" id="PF01121">
    <property type="entry name" value="CoaE"/>
    <property type="match status" value="1"/>
</dbReference>
<dbReference type="STRING" id="1206466.K0KKH0"/>
<gene>
    <name evidence="4" type="ORF">BN7_1159</name>
</gene>
<dbReference type="InterPro" id="IPR001977">
    <property type="entry name" value="Depp_CoAkinase"/>
</dbReference>
<dbReference type="GO" id="GO:0004140">
    <property type="term" value="F:dephospho-CoA kinase activity"/>
    <property type="evidence" value="ECO:0007669"/>
    <property type="project" value="InterPro"/>
</dbReference>
<dbReference type="FunCoup" id="K0KKH0">
    <property type="interactions" value="414"/>
</dbReference>
<dbReference type="PANTHER" id="PTHR10695:SF46">
    <property type="entry name" value="BIFUNCTIONAL COENZYME A SYNTHASE-RELATED"/>
    <property type="match status" value="1"/>
</dbReference>
<dbReference type="AlphaFoldDB" id="K0KKH0"/>
<keyword evidence="2" id="KW-0067">ATP-binding</keyword>
<dbReference type="HAMAP" id="MF_00376">
    <property type="entry name" value="Dephospho_CoA_kinase"/>
    <property type="match status" value="1"/>
</dbReference>
<keyword evidence="3" id="KW-0812">Transmembrane</keyword>
<reference evidence="4 5" key="1">
    <citation type="journal article" date="2012" name="Eukaryot. Cell">
        <title>Draft genome sequence of Wickerhamomyces ciferrii NRRL Y-1031 F-60-10.</title>
        <authorList>
            <person name="Schneider J."/>
            <person name="Andrea H."/>
            <person name="Blom J."/>
            <person name="Jaenicke S."/>
            <person name="Ruckert C."/>
            <person name="Schorsch C."/>
            <person name="Szczepanowski R."/>
            <person name="Farwick M."/>
            <person name="Goesmann A."/>
            <person name="Puhler A."/>
            <person name="Schaffer S."/>
            <person name="Tauch A."/>
            <person name="Kohler T."/>
            <person name="Brinkrolf K."/>
        </authorList>
    </citation>
    <scope>NUCLEOTIDE SEQUENCE [LARGE SCALE GENOMIC DNA]</scope>
    <source>
        <strain evidence="5">ATCC 14091 / BCRC 22168 / CBS 111 / JCM 3599 / NBRC 0793 / NRRL Y-1031 F-60-10</strain>
    </source>
</reference>
<dbReference type="HOGENOM" id="CLU_057180_0_1_1"/>
<evidence type="ECO:0000313" key="4">
    <source>
        <dbReference type="EMBL" id="CCH41618.1"/>
    </source>
</evidence>
<dbReference type="GO" id="GO:0005524">
    <property type="term" value="F:ATP binding"/>
    <property type="evidence" value="ECO:0007669"/>
    <property type="project" value="UniProtKB-KW"/>
</dbReference>
<accession>K0KKH0</accession>
<evidence type="ECO:0000313" key="5">
    <source>
        <dbReference type="Proteomes" id="UP000009328"/>
    </source>
</evidence>
<dbReference type="SUPFAM" id="SSF52540">
    <property type="entry name" value="P-loop containing nucleoside triphosphate hydrolases"/>
    <property type="match status" value="1"/>
</dbReference>
<evidence type="ECO:0000256" key="1">
    <source>
        <dbReference type="ARBA" id="ARBA00022741"/>
    </source>
</evidence>
<dbReference type="PANTHER" id="PTHR10695">
    <property type="entry name" value="DEPHOSPHO-COA KINASE-RELATED"/>
    <property type="match status" value="1"/>
</dbReference>
<dbReference type="InParanoid" id="K0KKH0"/>
<keyword evidence="3" id="KW-1133">Transmembrane helix</keyword>
<dbReference type="Gene3D" id="3.40.50.300">
    <property type="entry name" value="P-loop containing nucleotide triphosphate hydrolases"/>
    <property type="match status" value="1"/>
</dbReference>
<evidence type="ECO:0000256" key="3">
    <source>
        <dbReference type="SAM" id="Phobius"/>
    </source>
</evidence>
<keyword evidence="5" id="KW-1185">Reference proteome</keyword>
<keyword evidence="3" id="KW-0472">Membrane</keyword>